<dbReference type="OrthoDB" id="67317at2759"/>
<proteinExistence type="predicted"/>
<organism evidence="6 7">
    <name type="scientific">Ascobolus immersus RN42</name>
    <dbReference type="NCBI Taxonomy" id="1160509"/>
    <lineage>
        <taxon>Eukaryota</taxon>
        <taxon>Fungi</taxon>
        <taxon>Dikarya</taxon>
        <taxon>Ascomycota</taxon>
        <taxon>Pezizomycotina</taxon>
        <taxon>Pezizomycetes</taxon>
        <taxon>Pezizales</taxon>
        <taxon>Ascobolaceae</taxon>
        <taxon>Ascobolus</taxon>
    </lineage>
</organism>
<keyword evidence="4 5" id="KW-0472">Membrane</keyword>
<dbReference type="AlphaFoldDB" id="A0A3N4IML1"/>
<comment type="subcellular location">
    <subcellularLocation>
        <location evidence="1">Membrane</location>
    </subcellularLocation>
</comment>
<protein>
    <submittedName>
        <fullName evidence="6">Uncharacterized protein</fullName>
    </submittedName>
</protein>
<evidence type="ECO:0000256" key="4">
    <source>
        <dbReference type="ARBA" id="ARBA00023136"/>
    </source>
</evidence>
<dbReference type="EMBL" id="ML119647">
    <property type="protein sequence ID" value="RPA87365.1"/>
    <property type="molecule type" value="Genomic_DNA"/>
</dbReference>
<dbReference type="STRING" id="1160509.A0A3N4IML1"/>
<dbReference type="GO" id="GO:0016020">
    <property type="term" value="C:membrane"/>
    <property type="evidence" value="ECO:0007669"/>
    <property type="project" value="UniProtKB-SubCell"/>
</dbReference>
<evidence type="ECO:0000313" key="6">
    <source>
        <dbReference type="EMBL" id="RPA87365.1"/>
    </source>
</evidence>
<keyword evidence="3 5" id="KW-1133">Transmembrane helix</keyword>
<feature type="transmembrane region" description="Helical" evidence="5">
    <location>
        <begin position="12"/>
        <end position="31"/>
    </location>
</feature>
<gene>
    <name evidence="6" type="ORF">BJ508DRAFT_410874</name>
</gene>
<evidence type="ECO:0000256" key="5">
    <source>
        <dbReference type="SAM" id="Phobius"/>
    </source>
</evidence>
<evidence type="ECO:0000313" key="7">
    <source>
        <dbReference type="Proteomes" id="UP000275078"/>
    </source>
</evidence>
<evidence type="ECO:0000256" key="2">
    <source>
        <dbReference type="ARBA" id="ARBA00022692"/>
    </source>
</evidence>
<evidence type="ECO:0000256" key="1">
    <source>
        <dbReference type="ARBA" id="ARBA00004370"/>
    </source>
</evidence>
<dbReference type="Pfam" id="PF23489">
    <property type="entry name" value="V-ATPase_su_f"/>
    <property type="match status" value="1"/>
</dbReference>
<reference evidence="6 7" key="1">
    <citation type="journal article" date="2018" name="Nat. Ecol. Evol.">
        <title>Pezizomycetes genomes reveal the molecular basis of ectomycorrhizal truffle lifestyle.</title>
        <authorList>
            <person name="Murat C."/>
            <person name="Payen T."/>
            <person name="Noel B."/>
            <person name="Kuo A."/>
            <person name="Morin E."/>
            <person name="Chen J."/>
            <person name="Kohler A."/>
            <person name="Krizsan K."/>
            <person name="Balestrini R."/>
            <person name="Da Silva C."/>
            <person name="Montanini B."/>
            <person name="Hainaut M."/>
            <person name="Levati E."/>
            <person name="Barry K.W."/>
            <person name="Belfiori B."/>
            <person name="Cichocki N."/>
            <person name="Clum A."/>
            <person name="Dockter R.B."/>
            <person name="Fauchery L."/>
            <person name="Guy J."/>
            <person name="Iotti M."/>
            <person name="Le Tacon F."/>
            <person name="Lindquist E.A."/>
            <person name="Lipzen A."/>
            <person name="Malagnac F."/>
            <person name="Mello A."/>
            <person name="Molinier V."/>
            <person name="Miyauchi S."/>
            <person name="Poulain J."/>
            <person name="Riccioni C."/>
            <person name="Rubini A."/>
            <person name="Sitrit Y."/>
            <person name="Splivallo R."/>
            <person name="Traeger S."/>
            <person name="Wang M."/>
            <person name="Zifcakova L."/>
            <person name="Wipf D."/>
            <person name="Zambonelli A."/>
            <person name="Paolocci F."/>
            <person name="Nowrousian M."/>
            <person name="Ottonello S."/>
            <person name="Baldrian P."/>
            <person name="Spatafora J.W."/>
            <person name="Henrissat B."/>
            <person name="Nagy L.G."/>
            <person name="Aury J.M."/>
            <person name="Wincker P."/>
            <person name="Grigoriev I.V."/>
            <person name="Bonfante P."/>
            <person name="Martin F.M."/>
        </authorList>
    </citation>
    <scope>NUCLEOTIDE SEQUENCE [LARGE SCALE GENOMIC DNA]</scope>
    <source>
        <strain evidence="6 7">RN42</strain>
    </source>
</reference>
<dbReference type="Proteomes" id="UP000275078">
    <property type="component" value="Unassembled WGS sequence"/>
</dbReference>
<keyword evidence="7" id="KW-1185">Reference proteome</keyword>
<feature type="transmembrane region" description="Helical" evidence="5">
    <location>
        <begin position="51"/>
        <end position="74"/>
    </location>
</feature>
<accession>A0A3N4IML1</accession>
<dbReference type="InterPro" id="IPR056552">
    <property type="entry name" value="Ribonucl_Kappa"/>
</dbReference>
<name>A0A3N4IML1_ASCIM</name>
<keyword evidence="2 5" id="KW-0812">Transmembrane</keyword>
<evidence type="ECO:0000256" key="3">
    <source>
        <dbReference type="ARBA" id="ARBA00022989"/>
    </source>
</evidence>
<sequence>MKPVVAVGKAWFCTVLSVFAIVILSTIGALFRSGAESMTGSTEDPDNPKEVAATIFMAVAIYAVFLVFCGWQAFLHATQRGRGDIAL</sequence>